<feature type="binding site" evidence="8">
    <location>
        <position position="15"/>
    </location>
    <ligand>
        <name>Zn(2+)</name>
        <dbReference type="ChEBI" id="CHEBI:29105"/>
    </ligand>
</feature>
<dbReference type="GO" id="GO:0008270">
    <property type="term" value="F:zinc ion binding"/>
    <property type="evidence" value="ECO:0007669"/>
    <property type="project" value="UniProtKB-UniRule"/>
</dbReference>
<dbReference type="SMART" id="SM00868">
    <property type="entry name" value="zf-AD"/>
    <property type="match status" value="1"/>
</dbReference>
<dbReference type="GO" id="GO:0005634">
    <property type="term" value="C:nucleus"/>
    <property type="evidence" value="ECO:0007669"/>
    <property type="project" value="UniProtKB-SubCell"/>
</dbReference>
<feature type="binding site" evidence="8">
    <location>
        <position position="12"/>
    </location>
    <ligand>
        <name>Zn(2+)</name>
        <dbReference type="ChEBI" id="CHEBI:29105"/>
    </ligand>
</feature>
<organism evidence="12 13">
    <name type="scientific">Frankliniella fusca</name>
    <dbReference type="NCBI Taxonomy" id="407009"/>
    <lineage>
        <taxon>Eukaryota</taxon>
        <taxon>Metazoa</taxon>
        <taxon>Ecdysozoa</taxon>
        <taxon>Arthropoda</taxon>
        <taxon>Hexapoda</taxon>
        <taxon>Insecta</taxon>
        <taxon>Pterygota</taxon>
        <taxon>Neoptera</taxon>
        <taxon>Paraneoptera</taxon>
        <taxon>Thysanoptera</taxon>
        <taxon>Terebrantia</taxon>
        <taxon>Thripoidea</taxon>
        <taxon>Thripidae</taxon>
        <taxon>Frankliniella</taxon>
    </lineage>
</organism>
<feature type="domain" description="C2H2-type" evidence="10">
    <location>
        <begin position="811"/>
        <end position="838"/>
    </location>
</feature>
<evidence type="ECO:0000313" key="12">
    <source>
        <dbReference type="EMBL" id="KAK3919608.1"/>
    </source>
</evidence>
<keyword evidence="2 8" id="KW-0479">Metal-binding</keyword>
<dbReference type="InterPro" id="IPR012934">
    <property type="entry name" value="Znf_AD"/>
</dbReference>
<evidence type="ECO:0000259" key="11">
    <source>
        <dbReference type="PROSITE" id="PS51915"/>
    </source>
</evidence>
<comment type="subcellular location">
    <subcellularLocation>
        <location evidence="1">Nucleus</location>
    </subcellularLocation>
</comment>
<name>A0AAE1LH97_9NEOP</name>
<dbReference type="SUPFAM" id="SSF57716">
    <property type="entry name" value="Glucocorticoid receptor-like (DNA-binding domain)"/>
    <property type="match status" value="1"/>
</dbReference>
<keyword evidence="3" id="KW-0677">Repeat</keyword>
<evidence type="ECO:0000256" key="4">
    <source>
        <dbReference type="ARBA" id="ARBA00022771"/>
    </source>
</evidence>
<comment type="caution">
    <text evidence="12">The sequence shown here is derived from an EMBL/GenBank/DDBJ whole genome shotgun (WGS) entry which is preliminary data.</text>
</comment>
<dbReference type="PROSITE" id="PS51915">
    <property type="entry name" value="ZAD"/>
    <property type="match status" value="1"/>
</dbReference>
<dbReference type="PROSITE" id="PS00028">
    <property type="entry name" value="ZINC_FINGER_C2H2_1"/>
    <property type="match status" value="5"/>
</dbReference>
<evidence type="ECO:0000256" key="8">
    <source>
        <dbReference type="PROSITE-ProRule" id="PRU01263"/>
    </source>
</evidence>
<dbReference type="Gene3D" id="3.30.160.60">
    <property type="entry name" value="Classic Zinc Finger"/>
    <property type="match status" value="3"/>
</dbReference>
<gene>
    <name evidence="12" type="ORF">KUF71_008735</name>
</gene>
<dbReference type="AlphaFoldDB" id="A0AAE1LH97"/>
<evidence type="ECO:0000256" key="5">
    <source>
        <dbReference type="ARBA" id="ARBA00022833"/>
    </source>
</evidence>
<dbReference type="SUPFAM" id="SSF57667">
    <property type="entry name" value="beta-beta-alpha zinc fingers"/>
    <property type="match status" value="3"/>
</dbReference>
<proteinExistence type="predicted"/>
<evidence type="ECO:0000259" key="10">
    <source>
        <dbReference type="PROSITE" id="PS50157"/>
    </source>
</evidence>
<keyword evidence="4 7" id="KW-0863">Zinc-finger</keyword>
<dbReference type="Gene3D" id="3.40.1800.20">
    <property type="match status" value="1"/>
</dbReference>
<feature type="binding site" evidence="8">
    <location>
        <position position="58"/>
    </location>
    <ligand>
        <name>Zn(2+)</name>
        <dbReference type="ChEBI" id="CHEBI:29105"/>
    </ligand>
</feature>
<evidence type="ECO:0000313" key="13">
    <source>
        <dbReference type="Proteomes" id="UP001219518"/>
    </source>
</evidence>
<dbReference type="Proteomes" id="UP001219518">
    <property type="component" value="Unassembled WGS sequence"/>
</dbReference>
<keyword evidence="13" id="KW-1185">Reference proteome</keyword>
<dbReference type="Pfam" id="PF07776">
    <property type="entry name" value="zf-AD"/>
    <property type="match status" value="1"/>
</dbReference>
<feature type="binding site" evidence="8">
    <location>
        <position position="61"/>
    </location>
    <ligand>
        <name>Zn(2+)</name>
        <dbReference type="ChEBI" id="CHEBI:29105"/>
    </ligand>
</feature>
<feature type="domain" description="C2H2-type" evidence="10">
    <location>
        <begin position="783"/>
        <end position="811"/>
    </location>
</feature>
<evidence type="ECO:0000256" key="6">
    <source>
        <dbReference type="ARBA" id="ARBA00023242"/>
    </source>
</evidence>
<feature type="domain" description="C2H2-type" evidence="10">
    <location>
        <begin position="837"/>
        <end position="865"/>
    </location>
</feature>
<evidence type="ECO:0000256" key="1">
    <source>
        <dbReference type="ARBA" id="ARBA00004123"/>
    </source>
</evidence>
<sequence length="930" mass="102971">MQDVEAGLLNLCRLCGEDDVECSDLFDEKGQKDDLLSKIQLSVRISITQDDGLPTGICNECREKLSEYTIFYQQCHDTQERLREFISIESAMQKSTTNNQTEIKTTVDSEPDDETDDFYFEEAEVEAEDTEGDTATEFLETEENIPADAENESSFAASERGITLPMRNSTPGQKKDVKEVKLTKFKSVQVANRKPFGRGSSPQEDLVAEPSTKVVENSEMHATAPICKVQSVVSISSGSSSSCTQISSSLAPTSEPPPLIKIVKSVVKPFPFMVPPLVPIKNIAPVKPSTSVPSISIVKPNMTKFVPQVVKVTPPTALQPVVKLTRLPESTLMKFVKGYSPKHTKAPEKVIAPKGPSLTTRNGVPVIKYATPLLKNQSFNGLATSRLSMEPPPLVRRLETKVGAESFGMARHRVALELPSVTTSTGAKGRVFVLAGNNSVVKIPAAFFPQEKPQKPVKKVYQTGQKKIDPLPTVKSTTSTSKRKKSDPLPKVDSLTIKKKKSELIADASKPTDLELPADQTEKPLDENIEVKKRKKKKPLLPPSAIPYLVLKTGQLVKLSEAETVPLSEIPIPPVIVMHVSRNVSSPPNVTVEGQINFPDLSSYSGFPVDLGSGLHVRSYPDSCSKDFSVSIRETENGNETTALEKVLVVQNRWLRQHKKKGIFVRKPSKRCRPATCPETAAHIEELPSTDHTKYLCKACGVSFIHRKACEYHVINKHMSEICPYQCKECGKKFATNFLRASHIRHRHVRSPDLLCSICGAAFRSMQVLKGHEMRHTTKDPPFKCKTCGKGFYTKANQVKHELALHGVKKVICDICGESFPSGGRLNEHRLNHTGGLKCKECGKVVDTRPKLRAHKAKFHQKDETFMPCPCGKKFKVFAFLHNHRKICPTFLMQSGQAVSDNDINEDPEYFGDEGVAEEVFEDEVLPLLS</sequence>
<evidence type="ECO:0000256" key="2">
    <source>
        <dbReference type="ARBA" id="ARBA00022723"/>
    </source>
</evidence>
<evidence type="ECO:0000256" key="7">
    <source>
        <dbReference type="PROSITE-ProRule" id="PRU00042"/>
    </source>
</evidence>
<feature type="domain" description="C2H2-type" evidence="10">
    <location>
        <begin position="754"/>
        <end position="781"/>
    </location>
</feature>
<evidence type="ECO:0000256" key="3">
    <source>
        <dbReference type="ARBA" id="ARBA00022737"/>
    </source>
</evidence>
<dbReference type="SMART" id="SM00355">
    <property type="entry name" value="ZnF_C2H2"/>
    <property type="match status" value="6"/>
</dbReference>
<dbReference type="InterPro" id="IPR050888">
    <property type="entry name" value="ZnF_C2H2-type_TF"/>
</dbReference>
<reference evidence="12" key="2">
    <citation type="journal article" date="2023" name="BMC Genomics">
        <title>Pest status, molecular evolution, and epigenetic factors derived from the genome assembly of Frankliniella fusca, a thysanopteran phytovirus vector.</title>
        <authorList>
            <person name="Catto M.A."/>
            <person name="Labadie P.E."/>
            <person name="Jacobson A.L."/>
            <person name="Kennedy G.G."/>
            <person name="Srinivasan R."/>
            <person name="Hunt B.G."/>
        </authorList>
    </citation>
    <scope>NUCLEOTIDE SEQUENCE</scope>
    <source>
        <strain evidence="12">PL_HMW_Pooled</strain>
    </source>
</reference>
<reference evidence="12" key="1">
    <citation type="submission" date="2021-07" db="EMBL/GenBank/DDBJ databases">
        <authorList>
            <person name="Catto M.A."/>
            <person name="Jacobson A."/>
            <person name="Kennedy G."/>
            <person name="Labadie P."/>
            <person name="Hunt B.G."/>
            <person name="Srinivasan R."/>
        </authorList>
    </citation>
    <scope>NUCLEOTIDE SEQUENCE</scope>
    <source>
        <strain evidence="12">PL_HMW_Pooled</strain>
        <tissue evidence="12">Head</tissue>
    </source>
</reference>
<evidence type="ECO:0000256" key="9">
    <source>
        <dbReference type="SAM" id="MobiDB-lite"/>
    </source>
</evidence>
<dbReference type="PROSITE" id="PS50157">
    <property type="entry name" value="ZINC_FINGER_C2H2_2"/>
    <property type="match status" value="5"/>
</dbReference>
<accession>A0AAE1LH97</accession>
<keyword evidence="6" id="KW-0539">Nucleus</keyword>
<dbReference type="InterPro" id="IPR013087">
    <property type="entry name" value="Znf_C2H2_type"/>
</dbReference>
<dbReference type="Pfam" id="PF13912">
    <property type="entry name" value="zf-C2H2_6"/>
    <property type="match status" value="2"/>
</dbReference>
<dbReference type="PANTHER" id="PTHR24406">
    <property type="entry name" value="TRANSCRIPTIONAL REPRESSOR CTCFL-RELATED"/>
    <property type="match status" value="1"/>
</dbReference>
<feature type="domain" description="C2H2-type" evidence="10">
    <location>
        <begin position="725"/>
        <end position="753"/>
    </location>
</feature>
<dbReference type="Pfam" id="PF00096">
    <property type="entry name" value="zf-C2H2"/>
    <property type="match status" value="1"/>
</dbReference>
<keyword evidence="5 8" id="KW-0862">Zinc</keyword>
<protein>
    <submittedName>
        <fullName evidence="12">Zinc finger protein 439</fullName>
    </submittedName>
</protein>
<feature type="region of interest" description="Disordered" evidence="9">
    <location>
        <begin position="462"/>
        <end position="493"/>
    </location>
</feature>
<dbReference type="EMBL" id="JAHWGI010000979">
    <property type="protein sequence ID" value="KAK3919608.1"/>
    <property type="molecule type" value="Genomic_DNA"/>
</dbReference>
<dbReference type="InterPro" id="IPR036236">
    <property type="entry name" value="Znf_C2H2_sf"/>
</dbReference>
<feature type="domain" description="ZAD" evidence="11">
    <location>
        <begin position="10"/>
        <end position="85"/>
    </location>
</feature>